<dbReference type="Proteomes" id="UP001055115">
    <property type="component" value="Unassembled WGS sequence"/>
</dbReference>
<dbReference type="EMBL" id="BQXU01000027">
    <property type="protein sequence ID" value="GKT49037.1"/>
    <property type="molecule type" value="Genomic_DNA"/>
</dbReference>
<dbReference type="AlphaFoldDB" id="A0AA37UQM6"/>
<dbReference type="PANTHER" id="PTHR46310:SF7">
    <property type="entry name" value="AMIDASE 1"/>
    <property type="match status" value="1"/>
</dbReference>
<evidence type="ECO:0000259" key="1">
    <source>
        <dbReference type="Pfam" id="PF01425"/>
    </source>
</evidence>
<keyword evidence="4" id="KW-1185">Reference proteome</keyword>
<feature type="domain" description="Amidase" evidence="1">
    <location>
        <begin position="212"/>
        <end position="370"/>
    </location>
</feature>
<comment type="caution">
    <text evidence="3">The sequence shown here is derived from an EMBL/GenBank/DDBJ whole genome shotgun (WGS) entry which is preliminary data.</text>
</comment>
<name>A0AA37UQM6_9PEZI</name>
<proteinExistence type="predicted"/>
<dbReference type="InterPro" id="IPR036928">
    <property type="entry name" value="AS_sf"/>
</dbReference>
<dbReference type="PANTHER" id="PTHR46310">
    <property type="entry name" value="AMIDASE 1"/>
    <property type="match status" value="1"/>
</dbReference>
<gene>
    <name evidence="3" type="ORF">ColSpa_09218</name>
</gene>
<protein>
    <submittedName>
        <fullName evidence="3">Glutamyl-tRNA(Gln) amidotransferase subunit A</fullName>
    </submittedName>
</protein>
<accession>A0AA37UQM6</accession>
<dbReference type="GeneID" id="73330020"/>
<dbReference type="SUPFAM" id="SSF75304">
    <property type="entry name" value="Amidase signature (AS) enzymes"/>
    <property type="match status" value="1"/>
</dbReference>
<sequence>MKLASFALAVCPTAKYILELLPMAARACTSLNGILIPWILMSEIQDQGFVVGGAQYLAVTSNPVFIVPYVSEHFRGPIAYISALSATTTREELQQAINNSLRQDDIFVEGFLRDVLVSASGPSELYVSVINYLEGLGSSVTYFNGDGPSTCGISTLTPCPLFGITDGDELRLSKVQLLYPDTYRTFVTDTYESKGTYKSFAWAEASWGCQRIGVKDIYDIEGVQTTAGSQAYAARIVDLGGFLVGKQKTAQCASPAHAWNWNNAYYPRNPRGDTFLSFSASSSGAGCSIAAYDWLDFAIGTDTGLSVRQPAAFSGTYGNRPSRGMILMENVVTNAHNTDIVGVFARGPAKWAAFAKVWCDPSLHQHTSLNGLPALSLPDDRSFLKRILYPVDHLPLQNPAAETILQMFLVDASAVLGATVEHFNLSATVEGVAGRPLSEVLGDLSVLWIHDLITETAEPLLAKYAPGFPPLDKPYRQVFHSSIADDVVYKAA</sequence>
<reference evidence="3 4" key="1">
    <citation type="submission" date="2022-03" db="EMBL/GenBank/DDBJ databases">
        <title>Genome data of Colletotrichum spp.</title>
        <authorList>
            <person name="Utami Y.D."/>
            <person name="Hiruma K."/>
        </authorList>
    </citation>
    <scope>NUCLEOTIDE SEQUENCE [LARGE SCALE GENOMIC DNA]</scope>
    <source>
        <strain evidence="3 4">MAFF 239500</strain>
    </source>
</reference>
<dbReference type="Pfam" id="PF26053">
    <property type="entry name" value="DUF8016"/>
    <property type="match status" value="1"/>
</dbReference>
<feature type="domain" description="Scytalone dehydratase-like protein Arp1 N-terminal" evidence="2">
    <location>
        <begin position="77"/>
        <end position="144"/>
    </location>
</feature>
<dbReference type="InterPro" id="IPR058329">
    <property type="entry name" value="Arp1_N"/>
</dbReference>
<dbReference type="Gene3D" id="3.90.1300.10">
    <property type="entry name" value="Amidase signature (AS) domain"/>
    <property type="match status" value="1"/>
</dbReference>
<dbReference type="RefSeq" id="XP_049131387.1">
    <property type="nucleotide sequence ID" value="XM_049275430.1"/>
</dbReference>
<organism evidence="3 4">
    <name type="scientific">Colletotrichum spaethianum</name>
    <dbReference type="NCBI Taxonomy" id="700344"/>
    <lineage>
        <taxon>Eukaryota</taxon>
        <taxon>Fungi</taxon>
        <taxon>Dikarya</taxon>
        <taxon>Ascomycota</taxon>
        <taxon>Pezizomycotina</taxon>
        <taxon>Sordariomycetes</taxon>
        <taxon>Hypocreomycetidae</taxon>
        <taxon>Glomerellales</taxon>
        <taxon>Glomerellaceae</taxon>
        <taxon>Colletotrichum</taxon>
        <taxon>Colletotrichum spaethianum species complex</taxon>
    </lineage>
</organism>
<dbReference type="InterPro" id="IPR023631">
    <property type="entry name" value="Amidase_dom"/>
</dbReference>
<evidence type="ECO:0000259" key="2">
    <source>
        <dbReference type="Pfam" id="PF26053"/>
    </source>
</evidence>
<evidence type="ECO:0000313" key="3">
    <source>
        <dbReference type="EMBL" id="GKT49037.1"/>
    </source>
</evidence>
<evidence type="ECO:0000313" key="4">
    <source>
        <dbReference type="Proteomes" id="UP001055115"/>
    </source>
</evidence>
<dbReference type="Pfam" id="PF01425">
    <property type="entry name" value="Amidase"/>
    <property type="match status" value="1"/>
</dbReference>